<accession>A0A540L6H0</accession>
<dbReference type="Proteomes" id="UP000315295">
    <property type="component" value="Unassembled WGS sequence"/>
</dbReference>
<comment type="caution">
    <text evidence="1">The sequence shown here is derived from an EMBL/GenBank/DDBJ whole genome shotgun (WGS) entry which is preliminary data.</text>
</comment>
<keyword evidence="2" id="KW-1185">Reference proteome</keyword>
<protein>
    <submittedName>
        <fullName evidence="1">Uncharacterized protein</fullName>
    </submittedName>
</protein>
<dbReference type="EMBL" id="VIEB01000740">
    <property type="protein sequence ID" value="TQD82066.1"/>
    <property type="molecule type" value="Genomic_DNA"/>
</dbReference>
<organism evidence="1 2">
    <name type="scientific">Malus baccata</name>
    <name type="common">Siberian crab apple</name>
    <name type="synonym">Pyrus baccata</name>
    <dbReference type="NCBI Taxonomy" id="106549"/>
    <lineage>
        <taxon>Eukaryota</taxon>
        <taxon>Viridiplantae</taxon>
        <taxon>Streptophyta</taxon>
        <taxon>Embryophyta</taxon>
        <taxon>Tracheophyta</taxon>
        <taxon>Spermatophyta</taxon>
        <taxon>Magnoliopsida</taxon>
        <taxon>eudicotyledons</taxon>
        <taxon>Gunneridae</taxon>
        <taxon>Pentapetalae</taxon>
        <taxon>rosids</taxon>
        <taxon>fabids</taxon>
        <taxon>Rosales</taxon>
        <taxon>Rosaceae</taxon>
        <taxon>Amygdaloideae</taxon>
        <taxon>Maleae</taxon>
        <taxon>Malus</taxon>
    </lineage>
</organism>
<evidence type="ECO:0000313" key="2">
    <source>
        <dbReference type="Proteomes" id="UP000315295"/>
    </source>
</evidence>
<dbReference type="AlphaFoldDB" id="A0A540L6H0"/>
<proteinExistence type="predicted"/>
<gene>
    <name evidence="1" type="ORF">C1H46_032375</name>
</gene>
<name>A0A540L6H0_MALBA</name>
<sequence>MSSSRGYIHAFCRRCRSISRLVHCLLNDGDPVFVNEISYATRRVSLPIGFHGLAVKIVERQIDGRA</sequence>
<reference evidence="1 2" key="1">
    <citation type="journal article" date="2019" name="G3 (Bethesda)">
        <title>Sequencing of a Wild Apple (Malus baccata) Genome Unravels the Differences Between Cultivated and Wild Apple Species Regarding Disease Resistance and Cold Tolerance.</title>
        <authorList>
            <person name="Chen X."/>
        </authorList>
    </citation>
    <scope>NUCLEOTIDE SEQUENCE [LARGE SCALE GENOMIC DNA]</scope>
    <source>
        <strain evidence="2">cv. Shandingzi</strain>
        <tissue evidence="1">Leaves</tissue>
    </source>
</reference>
<evidence type="ECO:0000313" key="1">
    <source>
        <dbReference type="EMBL" id="TQD82066.1"/>
    </source>
</evidence>